<dbReference type="Proteomes" id="UP000015663">
    <property type="component" value="Unassembled WGS sequence"/>
</dbReference>
<feature type="transmembrane region" description="Helical" evidence="1">
    <location>
        <begin position="51"/>
        <end position="73"/>
    </location>
</feature>
<keyword evidence="1" id="KW-0472">Membrane</keyword>
<name>T2SQL9_HELPX</name>
<gene>
    <name evidence="2" type="ORF">L934_08065</name>
</gene>
<evidence type="ECO:0000313" key="3">
    <source>
        <dbReference type="Proteomes" id="UP000015663"/>
    </source>
</evidence>
<evidence type="ECO:0000256" key="1">
    <source>
        <dbReference type="SAM" id="Phobius"/>
    </source>
</evidence>
<reference evidence="2 3" key="1">
    <citation type="journal article" date="2013" name="Genome Announc.">
        <title>Draft Genome Sequences of Helicobacter pylori Strains Isolated from Regions of Low and High Gastric Cancer Risk in Colombia.</title>
        <authorList>
            <person name="Sheh A."/>
            <person name="Piazuelo M.B."/>
            <person name="Wilson K.T."/>
            <person name="Correa P."/>
            <person name="Fox J.G."/>
        </authorList>
    </citation>
    <scope>NUCLEOTIDE SEQUENCE [LARGE SCALE GENOMIC DNA]</scope>
    <source>
        <strain evidence="2 3">PZ5080</strain>
    </source>
</reference>
<keyword evidence="1" id="KW-1133">Transmembrane helix</keyword>
<dbReference type="AlphaFoldDB" id="T2SQL9"/>
<evidence type="ECO:0000313" key="2">
    <source>
        <dbReference type="EMBL" id="EQD94648.1"/>
    </source>
</evidence>
<dbReference type="PATRIC" id="fig|1337394.3.peg.474"/>
<comment type="caution">
    <text evidence="2">The sequence shown here is derived from an EMBL/GenBank/DDBJ whole genome shotgun (WGS) entry which is preliminary data.</text>
</comment>
<accession>T2SQL9</accession>
<sequence length="86" mass="10389">MWKHYNSKIKINQDFLKAYSLFSSFNHPFNTRAVFYNQNKSFFHYIDLKAILWYFLVFKAFALNITIPTIYGFSPKPCVRKSFFNL</sequence>
<keyword evidence="1" id="KW-0812">Transmembrane</keyword>
<dbReference type="EMBL" id="ASYV01000071">
    <property type="protein sequence ID" value="EQD94648.1"/>
    <property type="molecule type" value="Genomic_DNA"/>
</dbReference>
<proteinExistence type="predicted"/>
<protein>
    <submittedName>
        <fullName evidence="2">Uncharacterized protein</fullName>
    </submittedName>
</protein>
<organism evidence="2 3">
    <name type="scientific">Helicobacter pylori PZ5080</name>
    <dbReference type="NCBI Taxonomy" id="1337394"/>
    <lineage>
        <taxon>Bacteria</taxon>
        <taxon>Pseudomonadati</taxon>
        <taxon>Campylobacterota</taxon>
        <taxon>Epsilonproteobacteria</taxon>
        <taxon>Campylobacterales</taxon>
        <taxon>Helicobacteraceae</taxon>
        <taxon>Helicobacter</taxon>
    </lineage>
</organism>